<evidence type="ECO:0000313" key="1">
    <source>
        <dbReference type="Proteomes" id="UP000694888"/>
    </source>
</evidence>
<keyword evidence="1" id="KW-1185">Reference proteome</keyword>
<dbReference type="PANTHER" id="PTHR46060">
    <property type="entry name" value="MARINER MOS1 TRANSPOSASE-LIKE PROTEIN"/>
    <property type="match status" value="1"/>
</dbReference>
<sequence>MSVVYGDICPSYDVVRYRCKRFKCGNMSIEDNPREGRPVSAVTEDNVSKVKKIVLNDRRVTLGQLCAETETGLSYGSVETILHGLLNLSKVSSRWVPRLFTPHQKEHRAQCSQQMIDMFDEDPDNFLTV</sequence>
<dbReference type="RefSeq" id="XP_005093864.1">
    <property type="nucleotide sequence ID" value="XM_005093807.1"/>
</dbReference>
<dbReference type="Proteomes" id="UP000694888">
    <property type="component" value="Unplaced"/>
</dbReference>
<dbReference type="PANTHER" id="PTHR46060:SF1">
    <property type="entry name" value="MARINER MOS1 TRANSPOSASE-LIKE PROTEIN"/>
    <property type="match status" value="1"/>
</dbReference>
<reference evidence="2" key="1">
    <citation type="submission" date="2025-08" db="UniProtKB">
        <authorList>
            <consortium name="RefSeq"/>
        </authorList>
    </citation>
    <scope>IDENTIFICATION</scope>
</reference>
<dbReference type="GeneID" id="101862017"/>
<proteinExistence type="predicted"/>
<accession>A0ABM0JHN2</accession>
<evidence type="ECO:0000313" key="2">
    <source>
        <dbReference type="RefSeq" id="XP_005093864.1"/>
    </source>
</evidence>
<gene>
    <name evidence="2" type="primary">LOC101862017</name>
</gene>
<protein>
    <submittedName>
        <fullName evidence="2">Protein GVQW3</fullName>
    </submittedName>
</protein>
<name>A0ABM0JHN2_APLCA</name>
<organism evidence="1 2">
    <name type="scientific">Aplysia californica</name>
    <name type="common">California sea hare</name>
    <dbReference type="NCBI Taxonomy" id="6500"/>
    <lineage>
        <taxon>Eukaryota</taxon>
        <taxon>Metazoa</taxon>
        <taxon>Spiralia</taxon>
        <taxon>Lophotrochozoa</taxon>
        <taxon>Mollusca</taxon>
        <taxon>Gastropoda</taxon>
        <taxon>Heterobranchia</taxon>
        <taxon>Euthyneura</taxon>
        <taxon>Tectipleura</taxon>
        <taxon>Aplysiida</taxon>
        <taxon>Aplysioidea</taxon>
        <taxon>Aplysiidae</taxon>
        <taxon>Aplysia</taxon>
    </lineage>
</organism>
<dbReference type="InterPro" id="IPR052709">
    <property type="entry name" value="Transposase-MT_Hybrid"/>
</dbReference>